<evidence type="ECO:0000256" key="1">
    <source>
        <dbReference type="ARBA" id="ARBA00004141"/>
    </source>
</evidence>
<sequence>MTLMMICMSMMYFGLKMFFSHKKHLILMLLTLEFMSLVILVMLVNMMSMFNYDFSLIIYLIIVMVCEAVMGLVLLTSVVRVHGSDYIKGMSLLMC</sequence>
<keyword evidence="8 11" id="KW-0472">Membrane</keyword>
<evidence type="ECO:0000256" key="10">
    <source>
        <dbReference type="ARBA" id="ARBA00049551"/>
    </source>
</evidence>
<dbReference type="GO" id="GO:0008137">
    <property type="term" value="F:NADH dehydrogenase (ubiquinone) activity"/>
    <property type="evidence" value="ECO:0007669"/>
    <property type="project" value="UniProtKB-EC"/>
</dbReference>
<dbReference type="AlphaFoldDB" id="A0A344A2J2"/>
<evidence type="ECO:0000256" key="4">
    <source>
        <dbReference type="ARBA" id="ARBA00022692"/>
    </source>
</evidence>
<organism evidence="12">
    <name type="scientific">Livia junci</name>
    <dbReference type="NCBI Taxonomy" id="1449964"/>
    <lineage>
        <taxon>Eukaryota</taxon>
        <taxon>Metazoa</taxon>
        <taxon>Ecdysozoa</taxon>
        <taxon>Arthropoda</taxon>
        <taxon>Hexapoda</taxon>
        <taxon>Insecta</taxon>
        <taxon>Pterygota</taxon>
        <taxon>Neoptera</taxon>
        <taxon>Paraneoptera</taxon>
        <taxon>Hemiptera</taxon>
        <taxon>Sternorrhyncha</taxon>
        <taxon>Psylloidea</taxon>
        <taxon>Liviidae</taxon>
        <taxon>Livia</taxon>
    </lineage>
</organism>
<dbReference type="Gene3D" id="1.10.287.3510">
    <property type="match status" value="1"/>
</dbReference>
<proteinExistence type="inferred from homology"/>
<evidence type="ECO:0000313" key="12">
    <source>
        <dbReference type="EMBL" id="AWU48983.1"/>
    </source>
</evidence>
<reference evidence="12" key="1">
    <citation type="submission" date="2018-02" db="EMBL/GenBank/DDBJ databases">
        <title>Resolving the psyllid tree of life: Phylogenomic analysis of the superfamily Psylloidea (Hemiptera).</title>
        <authorList>
            <person name="Percy D.M."/>
            <person name="Sveinsson S."/>
            <person name="Lemmon A.R."/>
            <person name="Lemmon E.M."/>
            <person name="Ouvrard D."/>
            <person name="Burckhardt D."/>
        </authorList>
    </citation>
    <scope>NUCLEOTIDE SEQUENCE</scope>
    <source>
        <strain evidence="12">DP1.idba.136_circ</strain>
    </source>
</reference>
<comment type="subcellular location">
    <subcellularLocation>
        <location evidence="1">Membrane</location>
        <topology evidence="1">Multi-pass membrane protein</topology>
    </subcellularLocation>
</comment>
<evidence type="ECO:0000256" key="6">
    <source>
        <dbReference type="ARBA" id="ARBA00022989"/>
    </source>
</evidence>
<evidence type="ECO:0000256" key="2">
    <source>
        <dbReference type="ARBA" id="ARBA00010519"/>
    </source>
</evidence>
<evidence type="ECO:0000256" key="5">
    <source>
        <dbReference type="ARBA" id="ARBA00022967"/>
    </source>
</evidence>
<geneLocation type="mitochondrion" evidence="12"/>
<keyword evidence="12" id="KW-0496">Mitochondrion</keyword>
<evidence type="ECO:0000256" key="7">
    <source>
        <dbReference type="ARBA" id="ARBA00023027"/>
    </source>
</evidence>
<evidence type="ECO:0000256" key="8">
    <source>
        <dbReference type="ARBA" id="ARBA00023136"/>
    </source>
</evidence>
<evidence type="ECO:0000256" key="11">
    <source>
        <dbReference type="SAM" id="Phobius"/>
    </source>
</evidence>
<keyword evidence="6 11" id="KW-1133">Transmembrane helix</keyword>
<gene>
    <name evidence="12" type="primary">nad4l</name>
</gene>
<keyword evidence="4 11" id="KW-0812">Transmembrane</keyword>
<keyword evidence="5" id="KW-1278">Translocase</keyword>
<dbReference type="GO" id="GO:0016020">
    <property type="term" value="C:membrane"/>
    <property type="evidence" value="ECO:0007669"/>
    <property type="project" value="UniProtKB-SubCell"/>
</dbReference>
<comment type="similarity">
    <text evidence="2">Belongs to the complex I subunit 4L family.</text>
</comment>
<dbReference type="InterPro" id="IPR039428">
    <property type="entry name" value="NUOK/Mnh_C1-like"/>
</dbReference>
<name>A0A344A2J2_9HEMI</name>
<feature type="transmembrane region" description="Helical" evidence="11">
    <location>
        <begin position="56"/>
        <end position="81"/>
    </location>
</feature>
<evidence type="ECO:0000256" key="3">
    <source>
        <dbReference type="ARBA" id="ARBA00016612"/>
    </source>
</evidence>
<evidence type="ECO:0000256" key="9">
    <source>
        <dbReference type="ARBA" id="ARBA00031586"/>
    </source>
</evidence>
<comment type="catalytic activity">
    <reaction evidence="10">
        <text>a ubiquinone + NADH + 5 H(+)(in) = a ubiquinol + NAD(+) + 4 H(+)(out)</text>
        <dbReference type="Rhea" id="RHEA:29091"/>
        <dbReference type="Rhea" id="RHEA-COMP:9565"/>
        <dbReference type="Rhea" id="RHEA-COMP:9566"/>
        <dbReference type="ChEBI" id="CHEBI:15378"/>
        <dbReference type="ChEBI" id="CHEBI:16389"/>
        <dbReference type="ChEBI" id="CHEBI:17976"/>
        <dbReference type="ChEBI" id="CHEBI:57540"/>
        <dbReference type="ChEBI" id="CHEBI:57945"/>
        <dbReference type="EC" id="7.1.1.2"/>
    </reaction>
</comment>
<dbReference type="Pfam" id="PF00420">
    <property type="entry name" value="Oxidored_q2"/>
    <property type="match status" value="1"/>
</dbReference>
<keyword evidence="7" id="KW-0520">NAD</keyword>
<accession>A0A344A2J2</accession>
<protein>
    <recommendedName>
        <fullName evidence="3">NADH-ubiquinone oxidoreductase chain 4L</fullName>
    </recommendedName>
    <alternativeName>
        <fullName evidence="9">NADH dehydrogenase subunit 4L</fullName>
    </alternativeName>
</protein>
<dbReference type="EMBL" id="MG989230">
    <property type="protein sequence ID" value="AWU48983.1"/>
    <property type="molecule type" value="Genomic_DNA"/>
</dbReference>